<protein>
    <submittedName>
        <fullName evidence="2">Uncharacterized protein</fullName>
    </submittedName>
</protein>
<dbReference type="Proteomes" id="UP000007969">
    <property type="component" value="Chromosome"/>
</dbReference>
<accession>B9E0Q8</accession>
<keyword evidence="1" id="KW-0472">Membrane</keyword>
<evidence type="ECO:0000313" key="3">
    <source>
        <dbReference type="Proteomes" id="UP000007969"/>
    </source>
</evidence>
<reference evidence="3" key="1">
    <citation type="submission" date="2005-09" db="EMBL/GenBank/DDBJ databases">
        <title>Complete genome sequence of Clostridium kluyveri and comparative genomics of Clostridia species.</title>
        <authorList>
            <person name="Inui M."/>
            <person name="Nonaka H."/>
            <person name="Shinoda Y."/>
            <person name="Ikenaga Y."/>
            <person name="Abe M."/>
            <person name="Naito K."/>
            <person name="Vertes A.A."/>
            <person name="Yukawa H."/>
        </authorList>
    </citation>
    <scope>NUCLEOTIDE SEQUENCE [LARGE SCALE GENOMIC DNA]</scope>
    <source>
        <strain evidence="3">NBRC 12016</strain>
    </source>
</reference>
<evidence type="ECO:0000313" key="2">
    <source>
        <dbReference type="EMBL" id="BAH06083.1"/>
    </source>
</evidence>
<feature type="transmembrane region" description="Helical" evidence="1">
    <location>
        <begin position="44"/>
        <end position="63"/>
    </location>
</feature>
<organism evidence="2 3">
    <name type="scientific">Clostridium kluyveri (strain NBRC 12016)</name>
    <dbReference type="NCBI Taxonomy" id="583346"/>
    <lineage>
        <taxon>Bacteria</taxon>
        <taxon>Bacillati</taxon>
        <taxon>Bacillota</taxon>
        <taxon>Clostridia</taxon>
        <taxon>Eubacteriales</taxon>
        <taxon>Clostridiaceae</taxon>
        <taxon>Clostridium</taxon>
    </lineage>
</organism>
<dbReference type="AlphaFoldDB" id="B9E0Q8"/>
<keyword evidence="1" id="KW-0812">Transmembrane</keyword>
<gene>
    <name evidence="2" type="ordered locus">CKR_1032</name>
</gene>
<evidence type="ECO:0000256" key="1">
    <source>
        <dbReference type="SAM" id="Phobius"/>
    </source>
</evidence>
<name>B9E0Q8_CLOK1</name>
<keyword evidence="1" id="KW-1133">Transmembrane helix</keyword>
<dbReference type="HOGENOM" id="CLU_2536680_0_0_9"/>
<dbReference type="KEGG" id="ckr:CKR_1032"/>
<proteinExistence type="predicted"/>
<sequence>MSLQICGKSLSYASSTEPNILVSKSVVSSDILVILLPVDLLKRLFWAFMVSLINFFISSVLKLSCSSFKAVISSVESFFFAGL</sequence>
<dbReference type="EMBL" id="AP009049">
    <property type="protein sequence ID" value="BAH06083.1"/>
    <property type="molecule type" value="Genomic_DNA"/>
</dbReference>